<dbReference type="Gene3D" id="3.40.190.150">
    <property type="entry name" value="Bordetella uptake gene, domain 1"/>
    <property type="match status" value="1"/>
</dbReference>
<dbReference type="InterPro" id="IPR005064">
    <property type="entry name" value="BUG"/>
</dbReference>
<dbReference type="Pfam" id="PF03401">
    <property type="entry name" value="TctC"/>
    <property type="match status" value="1"/>
</dbReference>
<evidence type="ECO:0000256" key="2">
    <source>
        <dbReference type="SAM" id="SignalP"/>
    </source>
</evidence>
<dbReference type="PIRSF" id="PIRSF017082">
    <property type="entry name" value="YflP"/>
    <property type="match status" value="1"/>
</dbReference>
<feature type="signal peptide" evidence="2">
    <location>
        <begin position="1"/>
        <end position="27"/>
    </location>
</feature>
<dbReference type="EMBL" id="CP044065">
    <property type="protein sequence ID" value="QET02957.1"/>
    <property type="molecule type" value="Genomic_DNA"/>
</dbReference>
<dbReference type="AlphaFoldDB" id="A0A5P2H4E1"/>
<dbReference type="SUPFAM" id="SSF53850">
    <property type="entry name" value="Periplasmic binding protein-like II"/>
    <property type="match status" value="1"/>
</dbReference>
<feature type="chain" id="PRO_5025027901" evidence="2">
    <location>
        <begin position="28"/>
        <end position="327"/>
    </location>
</feature>
<evidence type="ECO:0000313" key="3">
    <source>
        <dbReference type="EMBL" id="QET02957.1"/>
    </source>
</evidence>
<dbReference type="OrthoDB" id="8818816at2"/>
<sequence length="327" mass="34575">MYKTKTLRAALAALLLATGFAHLPAHADDYPNRPIRMIVPFGGGTSTDLIARVVGEGMAKKLGQPVVVENRAGAGGAIGTDFVAKSKADGYTITLGTVGTHAINKALYRKLPYDPDKDFTYLGMPGYTPTLLVVRAEAPYKNLAELVAYAKANPDKLSFGSAGNGTSGHLAGELLKSMAGVNMTHVPFKEGGQALTAVLGGQVDFMFYHPVAVLPYLKANKLRALAVSSQRRSSAAPNVPTVAESGYPGFDLTAWFILAAPAGLDAGTRTRLLQTVSNVLQDPTVHQQLAAQGLEANTLEPGQLQGFVDGEVRKWTEVVKKSNAQVD</sequence>
<dbReference type="PANTHER" id="PTHR42928">
    <property type="entry name" value="TRICARBOXYLATE-BINDING PROTEIN"/>
    <property type="match status" value="1"/>
</dbReference>
<keyword evidence="2" id="KW-0732">Signal</keyword>
<accession>A0A5P2H4E1</accession>
<dbReference type="RefSeq" id="WP_150372972.1">
    <property type="nucleotide sequence ID" value="NZ_CP044065.1"/>
</dbReference>
<organism evidence="3 4">
    <name type="scientific">Cupriavidus pauculus</name>
    <dbReference type="NCBI Taxonomy" id="82633"/>
    <lineage>
        <taxon>Bacteria</taxon>
        <taxon>Pseudomonadati</taxon>
        <taxon>Pseudomonadota</taxon>
        <taxon>Betaproteobacteria</taxon>
        <taxon>Burkholderiales</taxon>
        <taxon>Burkholderiaceae</taxon>
        <taxon>Cupriavidus</taxon>
    </lineage>
</organism>
<protein>
    <submittedName>
        <fullName evidence="3">Tripartite tricarboxylate transporter substrate binding protein</fullName>
    </submittedName>
</protein>
<dbReference type="PANTHER" id="PTHR42928:SF5">
    <property type="entry name" value="BLR1237 PROTEIN"/>
    <property type="match status" value="1"/>
</dbReference>
<name>A0A5P2H4E1_9BURK</name>
<dbReference type="Gene3D" id="3.40.190.10">
    <property type="entry name" value="Periplasmic binding protein-like II"/>
    <property type="match status" value="1"/>
</dbReference>
<comment type="similarity">
    <text evidence="1">Belongs to the UPF0065 (bug) family.</text>
</comment>
<evidence type="ECO:0000256" key="1">
    <source>
        <dbReference type="ARBA" id="ARBA00006987"/>
    </source>
</evidence>
<evidence type="ECO:0000313" key="4">
    <source>
        <dbReference type="Proteomes" id="UP000322822"/>
    </source>
</evidence>
<reference evidence="3 4" key="1">
    <citation type="submission" date="2019-09" db="EMBL/GenBank/DDBJ databases">
        <title>FDA dAtabase for Regulatory Grade micrObial Sequences (FDA-ARGOS): Supporting development and validation of Infectious Disease Dx tests.</title>
        <authorList>
            <person name="Sciortino C."/>
            <person name="Tallon L."/>
            <person name="Sadzewicz L."/>
            <person name="Vavikolanu K."/>
            <person name="Mehta A."/>
            <person name="Aluvathingal J."/>
            <person name="Nadendla S."/>
            <person name="Nandy P."/>
            <person name="Geyer C."/>
            <person name="Yan Y."/>
            <person name="Sichtig H."/>
        </authorList>
    </citation>
    <scope>NUCLEOTIDE SEQUENCE [LARGE SCALE GENOMIC DNA]</scope>
    <source>
        <strain evidence="3 4">FDAARGOS_664</strain>
    </source>
</reference>
<dbReference type="CDD" id="cd13578">
    <property type="entry name" value="PBP2_Bug27"/>
    <property type="match status" value="1"/>
</dbReference>
<dbReference type="InterPro" id="IPR042100">
    <property type="entry name" value="Bug_dom1"/>
</dbReference>
<gene>
    <name evidence="3" type="ORF">FOB72_13450</name>
</gene>
<proteinExistence type="inferred from homology"/>
<dbReference type="Proteomes" id="UP000322822">
    <property type="component" value="Chromosome 1"/>
</dbReference>